<accession>A0A5A7PML4</accession>
<dbReference type="AlphaFoldDB" id="A0A5A7PML4"/>
<reference evidence="3" key="1">
    <citation type="journal article" date="2019" name="Curr. Biol.">
        <title>Genome Sequence of Striga asiatica Provides Insight into the Evolution of Plant Parasitism.</title>
        <authorList>
            <person name="Yoshida S."/>
            <person name="Kim S."/>
            <person name="Wafula E.K."/>
            <person name="Tanskanen J."/>
            <person name="Kim Y.M."/>
            <person name="Honaas L."/>
            <person name="Yang Z."/>
            <person name="Spallek T."/>
            <person name="Conn C.E."/>
            <person name="Ichihashi Y."/>
            <person name="Cheong K."/>
            <person name="Cui S."/>
            <person name="Der J.P."/>
            <person name="Gundlach H."/>
            <person name="Jiao Y."/>
            <person name="Hori C."/>
            <person name="Ishida J.K."/>
            <person name="Kasahara H."/>
            <person name="Kiba T."/>
            <person name="Kim M.S."/>
            <person name="Koo N."/>
            <person name="Laohavisit A."/>
            <person name="Lee Y.H."/>
            <person name="Lumba S."/>
            <person name="McCourt P."/>
            <person name="Mortimer J.C."/>
            <person name="Mutuku J.M."/>
            <person name="Nomura T."/>
            <person name="Sasaki-Sekimoto Y."/>
            <person name="Seto Y."/>
            <person name="Wang Y."/>
            <person name="Wakatake T."/>
            <person name="Sakakibara H."/>
            <person name="Demura T."/>
            <person name="Yamaguchi S."/>
            <person name="Yoneyama K."/>
            <person name="Manabe R.I."/>
            <person name="Nelson D.C."/>
            <person name="Schulman A.H."/>
            <person name="Timko M.P."/>
            <person name="dePamphilis C.W."/>
            <person name="Choi D."/>
            <person name="Shirasu K."/>
        </authorList>
    </citation>
    <scope>NUCLEOTIDE SEQUENCE [LARGE SCALE GENOMIC DNA]</scope>
    <source>
        <strain evidence="3">cv. UVA1</strain>
    </source>
</reference>
<evidence type="ECO:0000313" key="3">
    <source>
        <dbReference type="Proteomes" id="UP000325081"/>
    </source>
</evidence>
<protein>
    <submittedName>
        <fullName evidence="2">Septum site-determining protein</fullName>
    </submittedName>
</protein>
<proteinExistence type="predicted"/>
<gene>
    <name evidence="2" type="ORF">STAS_09941</name>
</gene>
<comment type="caution">
    <text evidence="2">The sequence shown here is derived from an EMBL/GenBank/DDBJ whole genome shotgun (WGS) entry which is preliminary data.</text>
</comment>
<organism evidence="2 3">
    <name type="scientific">Striga asiatica</name>
    <name type="common">Asiatic witchweed</name>
    <name type="synonym">Buchnera asiatica</name>
    <dbReference type="NCBI Taxonomy" id="4170"/>
    <lineage>
        <taxon>Eukaryota</taxon>
        <taxon>Viridiplantae</taxon>
        <taxon>Streptophyta</taxon>
        <taxon>Embryophyta</taxon>
        <taxon>Tracheophyta</taxon>
        <taxon>Spermatophyta</taxon>
        <taxon>Magnoliopsida</taxon>
        <taxon>eudicotyledons</taxon>
        <taxon>Gunneridae</taxon>
        <taxon>Pentapetalae</taxon>
        <taxon>asterids</taxon>
        <taxon>lamiids</taxon>
        <taxon>Lamiales</taxon>
        <taxon>Orobanchaceae</taxon>
        <taxon>Buchnereae</taxon>
        <taxon>Striga</taxon>
    </lineage>
</organism>
<dbReference type="EMBL" id="BKCP01004794">
    <property type="protein sequence ID" value="GER33782.1"/>
    <property type="molecule type" value="Genomic_DNA"/>
</dbReference>
<feature type="non-terminal residue" evidence="2">
    <location>
        <position position="167"/>
    </location>
</feature>
<evidence type="ECO:0000313" key="2">
    <source>
        <dbReference type="EMBL" id="GER33782.1"/>
    </source>
</evidence>
<feature type="region of interest" description="Disordered" evidence="1">
    <location>
        <begin position="101"/>
        <end position="124"/>
    </location>
</feature>
<keyword evidence="3" id="KW-1185">Reference proteome</keyword>
<evidence type="ECO:0000256" key="1">
    <source>
        <dbReference type="SAM" id="MobiDB-lite"/>
    </source>
</evidence>
<name>A0A5A7PML4_STRAF</name>
<feature type="non-terminal residue" evidence="2">
    <location>
        <position position="1"/>
    </location>
</feature>
<dbReference type="Proteomes" id="UP000325081">
    <property type="component" value="Unassembled WGS sequence"/>
</dbReference>
<sequence>DLQTRLHRLTLNTIDKPLLLNLNRTKLLRRSTTIPLAAPIQYLSPPPAQSQAAALRRDSLRRGHHLRQSGKTTTTANIGLSLACLSFFVVAIDAKSQTSTSATSTCSSTSRTPSNTQSSRSSMAMSQCLEKTNLDQEDSGFLFQFPQFWLDHARAATNSFGRNNLCS</sequence>
<feature type="compositionally biased region" description="Low complexity" evidence="1">
    <location>
        <begin position="101"/>
        <end position="116"/>
    </location>
</feature>